<dbReference type="OrthoDB" id="277931at2759"/>
<dbReference type="PANTHER" id="PTHR17920">
    <property type="entry name" value="TRANSMEMBRANE AND COILED-COIL DOMAIN-CONTAINING PROTEIN 4 TMCO4"/>
    <property type="match status" value="1"/>
</dbReference>
<evidence type="ECO:0000256" key="1">
    <source>
        <dbReference type="ARBA" id="ARBA00004141"/>
    </source>
</evidence>
<keyword evidence="4" id="KW-0472">Membrane</keyword>
<evidence type="ECO:0000313" key="6">
    <source>
        <dbReference type="Proteomes" id="UP000653305"/>
    </source>
</evidence>
<dbReference type="PANTHER" id="PTHR17920:SF3">
    <property type="entry name" value="TRANSMEMBRANE AND COILED-COIL DOMAIN-CONTAINING PROTEIN 4"/>
    <property type="match status" value="1"/>
</dbReference>
<dbReference type="EMBL" id="BMAC01001665">
    <property type="protein sequence ID" value="GFQ07674.1"/>
    <property type="molecule type" value="Genomic_DNA"/>
</dbReference>
<evidence type="ECO:0000256" key="4">
    <source>
        <dbReference type="ARBA" id="ARBA00023136"/>
    </source>
</evidence>
<proteinExistence type="predicted"/>
<keyword evidence="3" id="KW-1133">Transmembrane helix</keyword>
<comment type="caution">
    <text evidence="5">The sequence shown here is derived from an EMBL/GenBank/DDBJ whole genome shotgun (WGS) entry which is preliminary data.</text>
</comment>
<gene>
    <name evidence="5" type="ORF">PHJA_002911500</name>
</gene>
<comment type="subcellular location">
    <subcellularLocation>
        <location evidence="1">Membrane</location>
        <topology evidence="1">Multi-pass membrane protein</topology>
    </subcellularLocation>
</comment>
<dbReference type="Pfam" id="PF05277">
    <property type="entry name" value="DUF726"/>
    <property type="match status" value="1"/>
</dbReference>
<dbReference type="AlphaFoldDB" id="A0A830DJ79"/>
<keyword evidence="2" id="KW-0812">Transmembrane</keyword>
<name>A0A830DJ79_9LAMI</name>
<accession>A0A830DJ79</accession>
<protein>
    <submittedName>
        <fullName evidence="5">Uncharacterized membrane protein c6f6.13c</fullName>
    </submittedName>
</protein>
<organism evidence="5 6">
    <name type="scientific">Phtheirospermum japonicum</name>
    <dbReference type="NCBI Taxonomy" id="374723"/>
    <lineage>
        <taxon>Eukaryota</taxon>
        <taxon>Viridiplantae</taxon>
        <taxon>Streptophyta</taxon>
        <taxon>Embryophyta</taxon>
        <taxon>Tracheophyta</taxon>
        <taxon>Spermatophyta</taxon>
        <taxon>Magnoliopsida</taxon>
        <taxon>eudicotyledons</taxon>
        <taxon>Gunneridae</taxon>
        <taxon>Pentapetalae</taxon>
        <taxon>asterids</taxon>
        <taxon>lamiids</taxon>
        <taxon>Lamiales</taxon>
        <taxon>Orobanchaceae</taxon>
        <taxon>Orobanchaceae incertae sedis</taxon>
        <taxon>Phtheirospermum</taxon>
    </lineage>
</organism>
<dbReference type="GO" id="GO:0016020">
    <property type="term" value="C:membrane"/>
    <property type="evidence" value="ECO:0007669"/>
    <property type="project" value="UniProtKB-SubCell"/>
</dbReference>
<dbReference type="InterPro" id="IPR007941">
    <property type="entry name" value="DUF726"/>
</dbReference>
<reference evidence="5" key="1">
    <citation type="submission" date="2020-07" db="EMBL/GenBank/DDBJ databases">
        <title>Ethylene signaling mediates host invasion by parasitic plants.</title>
        <authorList>
            <person name="Yoshida S."/>
        </authorList>
    </citation>
    <scope>NUCLEOTIDE SEQUENCE</scope>
    <source>
        <strain evidence="5">Okayama</strain>
    </source>
</reference>
<keyword evidence="6" id="KW-1185">Reference proteome</keyword>
<evidence type="ECO:0000256" key="3">
    <source>
        <dbReference type="ARBA" id="ARBA00022989"/>
    </source>
</evidence>
<dbReference type="Proteomes" id="UP000653305">
    <property type="component" value="Unassembled WGS sequence"/>
</dbReference>
<evidence type="ECO:0000256" key="2">
    <source>
        <dbReference type="ARBA" id="ARBA00022692"/>
    </source>
</evidence>
<sequence>MGPCAVAISPTPRAAPDLNMVFKLTIDILQVVAGRYVNAYSTNDWMLGVVFRANLLTKGLAGIQPVDVPGIENVDVTEIIDGHSSYLWGTQEILEQLELDTYYPVYNRKIVKS</sequence>
<evidence type="ECO:0000313" key="5">
    <source>
        <dbReference type="EMBL" id="GFQ07674.1"/>
    </source>
</evidence>